<name>A0AAP0P567_9MAGN</name>
<gene>
    <name evidence="1" type="ORF">Sjap_011984</name>
</gene>
<keyword evidence="2" id="KW-1185">Reference proteome</keyword>
<organism evidence="1 2">
    <name type="scientific">Stephania japonica</name>
    <dbReference type="NCBI Taxonomy" id="461633"/>
    <lineage>
        <taxon>Eukaryota</taxon>
        <taxon>Viridiplantae</taxon>
        <taxon>Streptophyta</taxon>
        <taxon>Embryophyta</taxon>
        <taxon>Tracheophyta</taxon>
        <taxon>Spermatophyta</taxon>
        <taxon>Magnoliopsida</taxon>
        <taxon>Ranunculales</taxon>
        <taxon>Menispermaceae</taxon>
        <taxon>Menispermoideae</taxon>
        <taxon>Cissampelideae</taxon>
        <taxon>Stephania</taxon>
    </lineage>
</organism>
<dbReference type="SUPFAM" id="SSF52540">
    <property type="entry name" value="P-loop containing nucleoside triphosphate hydrolases"/>
    <property type="match status" value="1"/>
</dbReference>
<dbReference type="Gene3D" id="3.40.50.300">
    <property type="entry name" value="P-loop containing nucleotide triphosphate hydrolases"/>
    <property type="match status" value="1"/>
</dbReference>
<evidence type="ECO:0000313" key="2">
    <source>
        <dbReference type="Proteomes" id="UP001417504"/>
    </source>
</evidence>
<dbReference type="Proteomes" id="UP001417504">
    <property type="component" value="Unassembled WGS sequence"/>
</dbReference>
<dbReference type="EMBL" id="JBBNAE010000004">
    <property type="protein sequence ID" value="KAK9131497.1"/>
    <property type="molecule type" value="Genomic_DNA"/>
</dbReference>
<proteinExistence type="predicted"/>
<reference evidence="1 2" key="1">
    <citation type="submission" date="2024-01" db="EMBL/GenBank/DDBJ databases">
        <title>Genome assemblies of Stephania.</title>
        <authorList>
            <person name="Yang L."/>
        </authorList>
    </citation>
    <scope>NUCLEOTIDE SEQUENCE [LARGE SCALE GENOMIC DNA]</scope>
    <source>
        <strain evidence="1">QJT</strain>
        <tissue evidence="1">Leaf</tissue>
    </source>
</reference>
<protein>
    <submittedName>
        <fullName evidence="1">Uncharacterized protein</fullName>
    </submittedName>
</protein>
<sequence>MSKLSSFSIPVRSFTFSKLLFFYYLQVIHYELPNDPKTCVHRSGRTGRASKEGSAILMFIS</sequence>
<dbReference type="InterPro" id="IPR027417">
    <property type="entry name" value="P-loop_NTPase"/>
</dbReference>
<dbReference type="AlphaFoldDB" id="A0AAP0P567"/>
<accession>A0AAP0P567</accession>
<comment type="caution">
    <text evidence="1">The sequence shown here is derived from an EMBL/GenBank/DDBJ whole genome shotgun (WGS) entry which is preliminary data.</text>
</comment>
<evidence type="ECO:0000313" key="1">
    <source>
        <dbReference type="EMBL" id="KAK9131497.1"/>
    </source>
</evidence>